<accession>A0AA39S1S5</accession>
<keyword evidence="1" id="KW-0472">Membrane</keyword>
<reference evidence="2" key="1">
    <citation type="journal article" date="2022" name="Plant J.">
        <title>Strategies of tolerance reflected in two North American maple genomes.</title>
        <authorList>
            <person name="McEvoy S.L."/>
            <person name="Sezen U.U."/>
            <person name="Trouern-Trend A."/>
            <person name="McMahon S.M."/>
            <person name="Schaberg P.G."/>
            <person name="Yang J."/>
            <person name="Wegrzyn J.L."/>
            <person name="Swenson N.G."/>
        </authorList>
    </citation>
    <scope>NUCLEOTIDE SEQUENCE</scope>
    <source>
        <strain evidence="2">NS2018</strain>
    </source>
</reference>
<name>A0AA39S1S5_ACESA</name>
<protein>
    <submittedName>
        <fullName evidence="2">Uncharacterized protein</fullName>
    </submittedName>
</protein>
<comment type="caution">
    <text evidence="2">The sequence shown here is derived from an EMBL/GenBank/DDBJ whole genome shotgun (WGS) entry which is preliminary data.</text>
</comment>
<keyword evidence="1" id="KW-0812">Transmembrane</keyword>
<sequence length="140" mass="15883">MATSWKDSCKVMGNIMESRNHHEHIIKCHGNVMETSWNVMSRIMNASWNVNLGHGILFGNIMEIKIMESFIIPILGLSFSLSLVWILRCEALIFFSLCYKKNRLMLMSILCDALTDLCIQPDNGLLCKDFTVLASNVLNA</sequence>
<evidence type="ECO:0000256" key="1">
    <source>
        <dbReference type="SAM" id="Phobius"/>
    </source>
</evidence>
<dbReference type="AlphaFoldDB" id="A0AA39S1S5"/>
<dbReference type="Proteomes" id="UP001168877">
    <property type="component" value="Unassembled WGS sequence"/>
</dbReference>
<gene>
    <name evidence="2" type="ORF">LWI29_032396</name>
</gene>
<keyword evidence="3" id="KW-1185">Reference proteome</keyword>
<organism evidence="2 3">
    <name type="scientific">Acer saccharum</name>
    <name type="common">Sugar maple</name>
    <dbReference type="NCBI Taxonomy" id="4024"/>
    <lineage>
        <taxon>Eukaryota</taxon>
        <taxon>Viridiplantae</taxon>
        <taxon>Streptophyta</taxon>
        <taxon>Embryophyta</taxon>
        <taxon>Tracheophyta</taxon>
        <taxon>Spermatophyta</taxon>
        <taxon>Magnoliopsida</taxon>
        <taxon>eudicotyledons</taxon>
        <taxon>Gunneridae</taxon>
        <taxon>Pentapetalae</taxon>
        <taxon>rosids</taxon>
        <taxon>malvids</taxon>
        <taxon>Sapindales</taxon>
        <taxon>Sapindaceae</taxon>
        <taxon>Hippocastanoideae</taxon>
        <taxon>Acereae</taxon>
        <taxon>Acer</taxon>
    </lineage>
</organism>
<feature type="transmembrane region" description="Helical" evidence="1">
    <location>
        <begin position="70"/>
        <end position="99"/>
    </location>
</feature>
<evidence type="ECO:0000313" key="3">
    <source>
        <dbReference type="Proteomes" id="UP001168877"/>
    </source>
</evidence>
<keyword evidence="1" id="KW-1133">Transmembrane helix</keyword>
<evidence type="ECO:0000313" key="2">
    <source>
        <dbReference type="EMBL" id="KAK0583013.1"/>
    </source>
</evidence>
<dbReference type="EMBL" id="JAUESC010000384">
    <property type="protein sequence ID" value="KAK0583013.1"/>
    <property type="molecule type" value="Genomic_DNA"/>
</dbReference>
<reference evidence="2" key="2">
    <citation type="submission" date="2023-06" db="EMBL/GenBank/DDBJ databases">
        <authorList>
            <person name="Swenson N.G."/>
            <person name="Wegrzyn J.L."/>
            <person name="Mcevoy S.L."/>
        </authorList>
    </citation>
    <scope>NUCLEOTIDE SEQUENCE</scope>
    <source>
        <strain evidence="2">NS2018</strain>
        <tissue evidence="2">Leaf</tissue>
    </source>
</reference>
<proteinExistence type="predicted"/>